<keyword evidence="1" id="KW-0175">Coiled coil</keyword>
<sequence>MNLIQQLLKSVRLLMTDFVENKVWSEAEIKISEKAVGSKVELIDADGQLQPAPDGNYELDNGFKFTVKDGLIESIEGEDAPAEVPAEDAVEAAEVPADEQPKEDLPAEPNPEVDELKVKVADLESKLADLAAKVDEMNASVEVAASKEEVAEFTKAAADLNKTILQLAKVPVQFSQTSTNNTVKDSKEQKLVDLAKILNSK</sequence>
<feature type="region of interest" description="Disordered" evidence="2">
    <location>
        <begin position="78"/>
        <end position="113"/>
    </location>
</feature>
<gene>
    <name evidence="3" type="ORF">GCM10023184_14770</name>
</gene>
<dbReference type="Proteomes" id="UP001501725">
    <property type="component" value="Unassembled WGS sequence"/>
</dbReference>
<feature type="coiled-coil region" evidence="1">
    <location>
        <begin position="113"/>
        <end position="163"/>
    </location>
</feature>
<evidence type="ECO:0000313" key="4">
    <source>
        <dbReference type="Proteomes" id="UP001501725"/>
    </source>
</evidence>
<evidence type="ECO:0000313" key="3">
    <source>
        <dbReference type="EMBL" id="GAA4326206.1"/>
    </source>
</evidence>
<feature type="compositionally biased region" description="Acidic residues" evidence="2">
    <location>
        <begin position="78"/>
        <end position="91"/>
    </location>
</feature>
<keyword evidence="4" id="KW-1185">Reference proteome</keyword>
<name>A0ABP8GKV0_9BACT</name>
<proteinExistence type="predicted"/>
<organism evidence="3 4">
    <name type="scientific">Flaviaesturariibacter amylovorans</name>
    <dbReference type="NCBI Taxonomy" id="1084520"/>
    <lineage>
        <taxon>Bacteria</taxon>
        <taxon>Pseudomonadati</taxon>
        <taxon>Bacteroidota</taxon>
        <taxon>Chitinophagia</taxon>
        <taxon>Chitinophagales</taxon>
        <taxon>Chitinophagaceae</taxon>
        <taxon>Flaviaestuariibacter</taxon>
    </lineage>
</organism>
<comment type="caution">
    <text evidence="3">The sequence shown here is derived from an EMBL/GenBank/DDBJ whole genome shotgun (WGS) entry which is preliminary data.</text>
</comment>
<accession>A0ABP8GKV0</accession>
<dbReference type="EMBL" id="BAABGY010000006">
    <property type="protein sequence ID" value="GAA4326206.1"/>
    <property type="molecule type" value="Genomic_DNA"/>
</dbReference>
<protein>
    <submittedName>
        <fullName evidence="3">Uncharacterized protein</fullName>
    </submittedName>
</protein>
<reference evidence="4" key="1">
    <citation type="journal article" date="2019" name="Int. J. Syst. Evol. Microbiol.">
        <title>The Global Catalogue of Microorganisms (GCM) 10K type strain sequencing project: providing services to taxonomists for standard genome sequencing and annotation.</title>
        <authorList>
            <consortium name="The Broad Institute Genomics Platform"/>
            <consortium name="The Broad Institute Genome Sequencing Center for Infectious Disease"/>
            <person name="Wu L."/>
            <person name="Ma J."/>
        </authorList>
    </citation>
    <scope>NUCLEOTIDE SEQUENCE [LARGE SCALE GENOMIC DNA]</scope>
    <source>
        <strain evidence="4">JCM 17919</strain>
    </source>
</reference>
<evidence type="ECO:0000256" key="2">
    <source>
        <dbReference type="SAM" id="MobiDB-lite"/>
    </source>
</evidence>
<dbReference type="RefSeq" id="WP_345254729.1">
    <property type="nucleotide sequence ID" value="NZ_BAABGY010000006.1"/>
</dbReference>
<evidence type="ECO:0000256" key="1">
    <source>
        <dbReference type="SAM" id="Coils"/>
    </source>
</evidence>